<feature type="signal peptide" evidence="3">
    <location>
        <begin position="1"/>
        <end position="21"/>
    </location>
</feature>
<keyword evidence="5" id="KW-1185">Reference proteome</keyword>
<keyword evidence="3" id="KW-0732">Signal</keyword>
<accession>A0A8J2WJQ3</accession>
<evidence type="ECO:0000313" key="4">
    <source>
        <dbReference type="EMBL" id="CAH0104874.1"/>
    </source>
</evidence>
<comment type="caution">
    <text evidence="4">The sequence shown here is derived from an EMBL/GenBank/DDBJ whole genome shotgun (WGS) entry which is preliminary data.</text>
</comment>
<evidence type="ECO:0008006" key="6">
    <source>
        <dbReference type="Google" id="ProtNLM"/>
    </source>
</evidence>
<evidence type="ECO:0000256" key="1">
    <source>
        <dbReference type="SAM" id="MobiDB-lite"/>
    </source>
</evidence>
<evidence type="ECO:0000256" key="3">
    <source>
        <dbReference type="SAM" id="SignalP"/>
    </source>
</evidence>
<feature type="compositionally biased region" description="Polar residues" evidence="1">
    <location>
        <begin position="276"/>
        <end position="286"/>
    </location>
</feature>
<feature type="region of interest" description="Disordered" evidence="1">
    <location>
        <begin position="39"/>
        <end position="62"/>
    </location>
</feature>
<feature type="compositionally biased region" description="Basic and acidic residues" evidence="1">
    <location>
        <begin position="351"/>
        <end position="371"/>
    </location>
</feature>
<feature type="transmembrane region" description="Helical" evidence="2">
    <location>
        <begin position="210"/>
        <end position="231"/>
    </location>
</feature>
<keyword evidence="2" id="KW-1133">Transmembrane helix</keyword>
<evidence type="ECO:0000313" key="5">
    <source>
        <dbReference type="Proteomes" id="UP000789390"/>
    </source>
</evidence>
<gene>
    <name evidence="4" type="ORF">DGAL_LOCUS7803</name>
</gene>
<feature type="compositionally biased region" description="Polar residues" evidence="1">
    <location>
        <begin position="337"/>
        <end position="348"/>
    </location>
</feature>
<protein>
    <recommendedName>
        <fullName evidence="6">EB domain-containing protein</fullName>
    </recommendedName>
</protein>
<dbReference type="OrthoDB" id="6345081at2759"/>
<dbReference type="Proteomes" id="UP000789390">
    <property type="component" value="Unassembled WGS sequence"/>
</dbReference>
<evidence type="ECO:0000256" key="2">
    <source>
        <dbReference type="SAM" id="Phobius"/>
    </source>
</evidence>
<feature type="chain" id="PRO_5035195858" description="EB domain-containing protein" evidence="3">
    <location>
        <begin position="22"/>
        <end position="371"/>
    </location>
</feature>
<reference evidence="4" key="1">
    <citation type="submission" date="2021-11" db="EMBL/GenBank/DDBJ databases">
        <authorList>
            <person name="Schell T."/>
        </authorList>
    </citation>
    <scope>NUCLEOTIDE SEQUENCE</scope>
    <source>
        <strain evidence="4">M5</strain>
    </source>
</reference>
<sequence length="371" mass="40641">MRSSSSLSLLLLFHLCNWASASSIIERPADQQQPKIIHPNQSDRESAANAATDAVSSSSSSSSASRWLSTWMAQEEAHREGEVPVIKSIKSRGFLVGDFCDDADQCNSGLPHTVCNAMTQRCECDSDFPIIVDNSICVPPLKLGENCLYDQSCQYFDRYSVCALSDQGTAHECRCRAAFRPSITLESISQTSLCLPEPHGPWLKSDVPTVIGLGVGMSVFMALTCLVLRLFSRARFAQDQARGYGNAHLAPPTSTSTTINHTHTDGKHPPRPNYHRQVSITDSDTAAPTDIGTRRTNSINNGGHHHSRGSFYGRRQSNHSATYEASKSPMRNHRGETTANRDSINAAQPETEDRTPAPLHRSDNSIRSSLD</sequence>
<name>A0A8J2WJQ3_9CRUS</name>
<feature type="region of interest" description="Disordered" evidence="1">
    <location>
        <begin position="244"/>
        <end position="371"/>
    </location>
</feature>
<feature type="compositionally biased region" description="Low complexity" evidence="1">
    <location>
        <begin position="47"/>
        <end position="62"/>
    </location>
</feature>
<organism evidence="4 5">
    <name type="scientific">Daphnia galeata</name>
    <dbReference type="NCBI Taxonomy" id="27404"/>
    <lineage>
        <taxon>Eukaryota</taxon>
        <taxon>Metazoa</taxon>
        <taxon>Ecdysozoa</taxon>
        <taxon>Arthropoda</taxon>
        <taxon>Crustacea</taxon>
        <taxon>Branchiopoda</taxon>
        <taxon>Diplostraca</taxon>
        <taxon>Cladocera</taxon>
        <taxon>Anomopoda</taxon>
        <taxon>Daphniidae</taxon>
        <taxon>Daphnia</taxon>
    </lineage>
</organism>
<keyword evidence="2" id="KW-0812">Transmembrane</keyword>
<dbReference type="EMBL" id="CAKKLH010000157">
    <property type="protein sequence ID" value="CAH0104874.1"/>
    <property type="molecule type" value="Genomic_DNA"/>
</dbReference>
<dbReference type="AlphaFoldDB" id="A0A8J2WJQ3"/>
<proteinExistence type="predicted"/>
<keyword evidence="2" id="KW-0472">Membrane</keyword>